<evidence type="ECO:0000313" key="4">
    <source>
        <dbReference type="Proteomes" id="UP000631114"/>
    </source>
</evidence>
<evidence type="ECO:0000256" key="1">
    <source>
        <dbReference type="ARBA" id="ARBA00022741"/>
    </source>
</evidence>
<dbReference type="Gene3D" id="3.40.50.300">
    <property type="entry name" value="P-loop containing nucleotide triphosphate hydrolases"/>
    <property type="match status" value="1"/>
</dbReference>
<proteinExistence type="predicted"/>
<accession>A0A835M4L0</accession>
<evidence type="ECO:0000256" key="2">
    <source>
        <dbReference type="ARBA" id="ARBA00023134"/>
    </source>
</evidence>
<dbReference type="Proteomes" id="UP000631114">
    <property type="component" value="Unassembled WGS sequence"/>
</dbReference>
<keyword evidence="1" id="KW-0547">Nucleotide-binding</keyword>
<dbReference type="EMBL" id="JADFTS010000004">
    <property type="protein sequence ID" value="KAF9610526.1"/>
    <property type="molecule type" value="Genomic_DNA"/>
</dbReference>
<evidence type="ECO:0000313" key="3">
    <source>
        <dbReference type="EMBL" id="KAF9610526.1"/>
    </source>
</evidence>
<reference evidence="3 4" key="1">
    <citation type="submission" date="2020-10" db="EMBL/GenBank/DDBJ databases">
        <title>The Coptis chinensis genome and diversification of protoberbering-type alkaloids.</title>
        <authorList>
            <person name="Wang B."/>
            <person name="Shu S."/>
            <person name="Song C."/>
            <person name="Liu Y."/>
        </authorList>
    </citation>
    <scope>NUCLEOTIDE SEQUENCE [LARGE SCALE GENOMIC DNA]</scope>
    <source>
        <strain evidence="3">HL-2020</strain>
        <tissue evidence="3">Leaf</tissue>
    </source>
</reference>
<dbReference type="Gene3D" id="2.40.30.10">
    <property type="entry name" value="Translation factors"/>
    <property type="match status" value="1"/>
</dbReference>
<keyword evidence="4" id="KW-1185">Reference proteome</keyword>
<protein>
    <submittedName>
        <fullName evidence="3">Uncharacterized protein</fullName>
    </submittedName>
</protein>
<organism evidence="3 4">
    <name type="scientific">Coptis chinensis</name>
    <dbReference type="NCBI Taxonomy" id="261450"/>
    <lineage>
        <taxon>Eukaryota</taxon>
        <taxon>Viridiplantae</taxon>
        <taxon>Streptophyta</taxon>
        <taxon>Embryophyta</taxon>
        <taxon>Tracheophyta</taxon>
        <taxon>Spermatophyta</taxon>
        <taxon>Magnoliopsida</taxon>
        <taxon>Ranunculales</taxon>
        <taxon>Ranunculaceae</taxon>
        <taxon>Coptidoideae</taxon>
        <taxon>Coptis</taxon>
    </lineage>
</organism>
<comment type="caution">
    <text evidence="3">The sequence shown here is derived from an EMBL/GenBank/DDBJ whole genome shotgun (WGS) entry which is preliminary data.</text>
</comment>
<keyword evidence="2" id="KW-0342">GTP-binding</keyword>
<dbReference type="AlphaFoldDB" id="A0A835M4L0"/>
<dbReference type="GO" id="GO:0005525">
    <property type="term" value="F:GTP binding"/>
    <property type="evidence" value="ECO:0007669"/>
    <property type="project" value="UniProtKB-KW"/>
</dbReference>
<gene>
    <name evidence="3" type="ORF">IFM89_022806</name>
</gene>
<dbReference type="InterPro" id="IPR050100">
    <property type="entry name" value="TRAFAC_GTPase_members"/>
</dbReference>
<name>A0A835M4L0_9MAGN</name>
<dbReference type="InterPro" id="IPR027417">
    <property type="entry name" value="P-loop_NTPase"/>
</dbReference>
<sequence>MEEFSSVVIGSYFTGVSTYLNKVEYSPDEIPFVPISDFEIDNMIERSTNLDCSKGSSLLEALDLISEPKRPTHDKPLVSHLSMFTRLTNEVKSVEMHHEALHQPLPGYNGGFNVKIVAFIQLSAASIGVSQLVLARSILSAIV</sequence>
<dbReference type="PANTHER" id="PTHR23115">
    <property type="entry name" value="TRANSLATION FACTOR"/>
    <property type="match status" value="1"/>
</dbReference>